<name>A0A0D7E0Q5_RHOPL</name>
<protein>
    <submittedName>
        <fullName evidence="2">Uncharacterized protein</fullName>
    </submittedName>
</protein>
<reference evidence="2 3" key="1">
    <citation type="submission" date="2014-11" db="EMBL/GenBank/DDBJ databases">
        <title>Genomics and ecophysiology of heterotrophic nitrogen fixing bacteria isolated from estuarine surface water.</title>
        <authorList>
            <person name="Bentzon-Tilia M."/>
            <person name="Severin I."/>
            <person name="Hansen L.H."/>
            <person name="Riemann L."/>
        </authorList>
    </citation>
    <scope>NUCLEOTIDE SEQUENCE [LARGE SCALE GENOMIC DNA]</scope>
    <source>
        <strain evidence="2 3">BAL398</strain>
    </source>
</reference>
<comment type="caution">
    <text evidence="2">The sequence shown here is derived from an EMBL/GenBank/DDBJ whole genome shotgun (WGS) entry which is preliminary data.</text>
</comment>
<dbReference type="Proteomes" id="UP000032515">
    <property type="component" value="Unassembled WGS sequence"/>
</dbReference>
<feature type="compositionally biased region" description="Polar residues" evidence="1">
    <location>
        <begin position="81"/>
        <end position="90"/>
    </location>
</feature>
<evidence type="ECO:0000313" key="2">
    <source>
        <dbReference type="EMBL" id="KIZ34060.1"/>
    </source>
</evidence>
<evidence type="ECO:0000313" key="3">
    <source>
        <dbReference type="Proteomes" id="UP000032515"/>
    </source>
</evidence>
<dbReference type="AlphaFoldDB" id="A0A0D7E0Q5"/>
<organism evidence="2 3">
    <name type="scientific">Rhodopseudomonas palustris</name>
    <dbReference type="NCBI Taxonomy" id="1076"/>
    <lineage>
        <taxon>Bacteria</taxon>
        <taxon>Pseudomonadati</taxon>
        <taxon>Pseudomonadota</taxon>
        <taxon>Alphaproteobacteria</taxon>
        <taxon>Hyphomicrobiales</taxon>
        <taxon>Nitrobacteraceae</taxon>
        <taxon>Rhodopseudomonas</taxon>
    </lineage>
</organism>
<feature type="non-terminal residue" evidence="2">
    <location>
        <position position="1"/>
    </location>
</feature>
<accession>A0A0D7E0Q5</accession>
<dbReference type="PATRIC" id="fig|1076.23.peg.2081"/>
<proteinExistence type="predicted"/>
<feature type="compositionally biased region" description="Basic and acidic residues" evidence="1">
    <location>
        <begin position="63"/>
        <end position="74"/>
    </location>
</feature>
<evidence type="ECO:0000256" key="1">
    <source>
        <dbReference type="SAM" id="MobiDB-lite"/>
    </source>
</evidence>
<gene>
    <name evidence="2" type="ORF">OO17_27430</name>
</gene>
<sequence length="90" mass="10090">GGKRCSVGNDFDDRLRLHQDVVVPKAKNLEASTGEIPIPHSVVVAFCMLTAIGLHDQTPFKTNKIDDPWTDRHLSPKFQLRQPSRSEQTP</sequence>
<feature type="region of interest" description="Disordered" evidence="1">
    <location>
        <begin position="58"/>
        <end position="90"/>
    </location>
</feature>
<dbReference type="EMBL" id="JXXE01000700">
    <property type="protein sequence ID" value="KIZ34060.1"/>
    <property type="molecule type" value="Genomic_DNA"/>
</dbReference>